<dbReference type="GO" id="GO:0006508">
    <property type="term" value="P:proteolysis"/>
    <property type="evidence" value="ECO:0007669"/>
    <property type="project" value="UniProtKB-KW"/>
</dbReference>
<dbReference type="HOGENOM" id="CLU_000625_0_1_1"/>
<dbReference type="STRING" id="3880.G7J5A9"/>
<dbReference type="Gene3D" id="3.30.70.80">
    <property type="entry name" value="Peptidase S8 propeptide/proteinase inhibitor I9"/>
    <property type="match status" value="1"/>
</dbReference>
<keyword evidence="11" id="KW-1185">Reference proteome</keyword>
<evidence type="ECO:0000256" key="4">
    <source>
        <dbReference type="ARBA" id="ARBA00022523"/>
    </source>
</evidence>
<evidence type="ECO:0000313" key="9">
    <source>
        <dbReference type="EMBL" id="AES74037.2"/>
    </source>
</evidence>
<evidence type="ECO:0000313" key="10">
    <source>
        <dbReference type="EnsemblPlants" id="AES74037"/>
    </source>
</evidence>
<accession>A0A0C3VRN9</accession>
<reference evidence="9 11" key="2">
    <citation type="journal article" date="2014" name="BMC Genomics">
        <title>An improved genome release (version Mt4.0) for the model legume Medicago truncatula.</title>
        <authorList>
            <person name="Tang H."/>
            <person name="Krishnakumar V."/>
            <person name="Bidwell S."/>
            <person name="Rosen B."/>
            <person name="Chan A."/>
            <person name="Zhou S."/>
            <person name="Gentzbittel L."/>
            <person name="Childs K.L."/>
            <person name="Yandell M."/>
            <person name="Gundlach H."/>
            <person name="Mayer K.F."/>
            <person name="Schwartz D.C."/>
            <person name="Town C.D."/>
        </authorList>
    </citation>
    <scope>GENOME REANNOTATION</scope>
    <source>
        <strain evidence="10 11">cv. Jemalong A17</strain>
    </source>
</reference>
<dbReference type="GO" id="GO:0004252">
    <property type="term" value="F:serine-type endopeptidase activity"/>
    <property type="evidence" value="ECO:0000318"/>
    <property type="project" value="GO_Central"/>
</dbReference>
<dbReference type="PaxDb" id="3880-AES74037"/>
<dbReference type="EMBL" id="CM001219">
    <property type="protein sequence ID" value="AES74037.2"/>
    <property type="molecule type" value="Genomic_DNA"/>
</dbReference>
<dbReference type="InterPro" id="IPR000209">
    <property type="entry name" value="Peptidase_S8/S53_dom"/>
</dbReference>
<gene>
    <name evidence="9" type="ordered locus">MTR_3g114160</name>
</gene>
<comment type="similarity">
    <text evidence="3">Belongs to the peptidase S8 family.</text>
</comment>
<organism evidence="9 11">
    <name type="scientific">Medicago truncatula</name>
    <name type="common">Barrel medic</name>
    <name type="synonym">Medicago tribuloides</name>
    <dbReference type="NCBI Taxonomy" id="3880"/>
    <lineage>
        <taxon>Eukaryota</taxon>
        <taxon>Viridiplantae</taxon>
        <taxon>Streptophyta</taxon>
        <taxon>Embryophyta</taxon>
        <taxon>Tracheophyta</taxon>
        <taxon>Spermatophyta</taxon>
        <taxon>Magnoliopsida</taxon>
        <taxon>eudicotyledons</taxon>
        <taxon>Gunneridae</taxon>
        <taxon>Pentapetalae</taxon>
        <taxon>rosids</taxon>
        <taxon>fabids</taxon>
        <taxon>Fabales</taxon>
        <taxon>Fabaceae</taxon>
        <taxon>Papilionoideae</taxon>
        <taxon>50 kb inversion clade</taxon>
        <taxon>NPAAA clade</taxon>
        <taxon>Hologalegina</taxon>
        <taxon>IRL clade</taxon>
        <taxon>Trifolieae</taxon>
        <taxon>Medicago</taxon>
    </lineage>
</organism>
<dbReference type="InterPro" id="IPR036852">
    <property type="entry name" value="Peptidase_S8/S53_dom_sf"/>
</dbReference>
<evidence type="ECO:0000259" key="6">
    <source>
        <dbReference type="Pfam" id="PF00082"/>
    </source>
</evidence>
<dbReference type="eggNOG" id="ENOG502QUSK">
    <property type="taxonomic scope" value="Eukaryota"/>
</dbReference>
<dbReference type="InterPro" id="IPR010259">
    <property type="entry name" value="S8pro/Inhibitor_I9"/>
</dbReference>
<evidence type="ECO:0000256" key="3">
    <source>
        <dbReference type="ARBA" id="ARBA00011073"/>
    </source>
</evidence>
<evidence type="ECO:0000259" key="8">
    <source>
        <dbReference type="Pfam" id="PF05922"/>
    </source>
</evidence>
<evidence type="ECO:0000256" key="5">
    <source>
        <dbReference type="ARBA" id="ARBA00022729"/>
    </source>
</evidence>
<dbReference type="InterPro" id="IPR037045">
    <property type="entry name" value="S8pro/Inhibitor_I9_sf"/>
</dbReference>
<dbReference type="Pfam" id="PF00082">
    <property type="entry name" value="Peptidase_S8"/>
    <property type="match status" value="1"/>
</dbReference>
<evidence type="ECO:0000256" key="1">
    <source>
        <dbReference type="ARBA" id="ARBA00002076"/>
    </source>
</evidence>
<evidence type="ECO:0000259" key="7">
    <source>
        <dbReference type="Pfam" id="PF02225"/>
    </source>
</evidence>
<feature type="domain" description="Peptidase S8/S53" evidence="6">
    <location>
        <begin position="72"/>
        <end position="246"/>
    </location>
</feature>
<reference evidence="9 11" key="1">
    <citation type="journal article" date="2011" name="Nature">
        <title>The Medicago genome provides insight into the evolution of rhizobial symbioses.</title>
        <authorList>
            <person name="Young N.D."/>
            <person name="Debelle F."/>
            <person name="Oldroyd G.E."/>
            <person name="Geurts R."/>
            <person name="Cannon S.B."/>
            <person name="Udvardi M.K."/>
            <person name="Benedito V.A."/>
            <person name="Mayer K.F."/>
            <person name="Gouzy J."/>
            <person name="Schoof H."/>
            <person name="Van de Peer Y."/>
            <person name="Proost S."/>
            <person name="Cook D.R."/>
            <person name="Meyers B.C."/>
            <person name="Spannagl M."/>
            <person name="Cheung F."/>
            <person name="De Mita S."/>
            <person name="Krishnakumar V."/>
            <person name="Gundlach H."/>
            <person name="Zhou S."/>
            <person name="Mudge J."/>
            <person name="Bharti A.K."/>
            <person name="Murray J.D."/>
            <person name="Naoumkina M.A."/>
            <person name="Rosen B."/>
            <person name="Silverstein K.A."/>
            <person name="Tang H."/>
            <person name="Rombauts S."/>
            <person name="Zhao P.X."/>
            <person name="Zhou P."/>
            <person name="Barbe V."/>
            <person name="Bardou P."/>
            <person name="Bechner M."/>
            <person name="Bellec A."/>
            <person name="Berger A."/>
            <person name="Berges H."/>
            <person name="Bidwell S."/>
            <person name="Bisseling T."/>
            <person name="Choisne N."/>
            <person name="Couloux A."/>
            <person name="Denny R."/>
            <person name="Deshpande S."/>
            <person name="Dai X."/>
            <person name="Doyle J.J."/>
            <person name="Dudez A.M."/>
            <person name="Farmer A.D."/>
            <person name="Fouteau S."/>
            <person name="Franken C."/>
            <person name="Gibelin C."/>
            <person name="Gish J."/>
            <person name="Goldstein S."/>
            <person name="Gonzalez A.J."/>
            <person name="Green P.J."/>
            <person name="Hallab A."/>
            <person name="Hartog M."/>
            <person name="Hua A."/>
            <person name="Humphray S.J."/>
            <person name="Jeong D.H."/>
            <person name="Jing Y."/>
            <person name="Jocker A."/>
            <person name="Kenton S.M."/>
            <person name="Kim D.J."/>
            <person name="Klee K."/>
            <person name="Lai H."/>
            <person name="Lang C."/>
            <person name="Lin S."/>
            <person name="Macmil S.L."/>
            <person name="Magdelenat G."/>
            <person name="Matthews L."/>
            <person name="McCorrison J."/>
            <person name="Monaghan E.L."/>
            <person name="Mun J.H."/>
            <person name="Najar F.Z."/>
            <person name="Nicholson C."/>
            <person name="Noirot C."/>
            <person name="O'Bleness M."/>
            <person name="Paule C.R."/>
            <person name="Poulain J."/>
            <person name="Prion F."/>
            <person name="Qin B."/>
            <person name="Qu C."/>
            <person name="Retzel E.F."/>
            <person name="Riddle C."/>
            <person name="Sallet E."/>
            <person name="Samain S."/>
            <person name="Samson N."/>
            <person name="Sanders I."/>
            <person name="Saurat O."/>
            <person name="Scarpelli C."/>
            <person name="Schiex T."/>
            <person name="Segurens B."/>
            <person name="Severin A.J."/>
            <person name="Sherrier D.J."/>
            <person name="Shi R."/>
            <person name="Sims S."/>
            <person name="Singer S.R."/>
            <person name="Sinharoy S."/>
            <person name="Sterck L."/>
            <person name="Viollet A."/>
            <person name="Wang B.B."/>
            <person name="Wang K."/>
            <person name="Wang M."/>
            <person name="Wang X."/>
            <person name="Warfsmann J."/>
            <person name="Weissenbach J."/>
            <person name="White D.D."/>
            <person name="White J.D."/>
            <person name="Wiley G.B."/>
            <person name="Wincker P."/>
            <person name="Xing Y."/>
            <person name="Yang L."/>
            <person name="Yao Z."/>
            <person name="Ying F."/>
            <person name="Zhai J."/>
            <person name="Zhou L."/>
            <person name="Zuber A."/>
            <person name="Denarie J."/>
            <person name="Dixon R.A."/>
            <person name="May G.D."/>
            <person name="Schwartz D.C."/>
            <person name="Rogers J."/>
            <person name="Quetier F."/>
            <person name="Town C.D."/>
            <person name="Roe B.A."/>
        </authorList>
    </citation>
    <scope>NUCLEOTIDE SEQUENCE [LARGE SCALE GENOMIC DNA]</scope>
    <source>
        <strain evidence="9">A17</strain>
        <strain evidence="10 11">cv. Jemalong A17</strain>
    </source>
</reference>
<dbReference type="EnsemblPlants" id="AES74037">
    <property type="protein sequence ID" value="AES74037"/>
    <property type="gene ID" value="MTR_3g114160"/>
</dbReference>
<dbReference type="GO" id="GO:2000038">
    <property type="term" value="P:regulation of stomatal complex development"/>
    <property type="evidence" value="ECO:0000318"/>
    <property type="project" value="GO_Central"/>
</dbReference>
<dbReference type="InterPro" id="IPR003137">
    <property type="entry name" value="PA_domain"/>
</dbReference>
<proteinExistence type="inferred from homology"/>
<keyword evidence="5" id="KW-0732">Signal</keyword>
<feature type="domain" description="Inhibitor I9" evidence="8">
    <location>
        <begin position="3"/>
        <end position="48"/>
    </location>
</feature>
<evidence type="ECO:0000313" key="11">
    <source>
        <dbReference type="Proteomes" id="UP000002051"/>
    </source>
</evidence>
<evidence type="ECO:0000256" key="2">
    <source>
        <dbReference type="ARBA" id="ARBA00004271"/>
    </source>
</evidence>
<comment type="function">
    <text evidence="1">Required for arbuscular mycorrhiza (AM) development during AM symbiosis with AM fungi (e.g. Glomeromycota intraradices).</text>
</comment>
<dbReference type="Gene3D" id="3.40.50.200">
    <property type="entry name" value="Peptidase S8/S53 domain"/>
    <property type="match status" value="2"/>
</dbReference>
<protein>
    <submittedName>
        <fullName evidence="9">Subtilisin-like serine protease</fullName>
    </submittedName>
</protein>
<feature type="domain" description="PA" evidence="7">
    <location>
        <begin position="268"/>
        <end position="340"/>
    </location>
</feature>
<dbReference type="GO" id="GO:0009610">
    <property type="term" value="P:response to symbiotic fungus"/>
    <property type="evidence" value="ECO:0007669"/>
    <property type="project" value="UniProtKB-ARBA"/>
</dbReference>
<dbReference type="GO" id="GO:0005576">
    <property type="term" value="C:extracellular region"/>
    <property type="evidence" value="ECO:0000318"/>
    <property type="project" value="GO_Central"/>
</dbReference>
<dbReference type="Gene3D" id="3.50.30.30">
    <property type="match status" value="1"/>
</dbReference>
<dbReference type="AlphaFoldDB" id="G7J5A9"/>
<dbReference type="GO" id="GO:0048046">
    <property type="term" value="C:apoplast"/>
    <property type="evidence" value="ECO:0007669"/>
    <property type="project" value="UniProtKB-SubCell"/>
</dbReference>
<dbReference type="Pfam" id="PF02225">
    <property type="entry name" value="PA"/>
    <property type="match status" value="1"/>
</dbReference>
<dbReference type="Proteomes" id="UP000002051">
    <property type="component" value="Chromosome 3"/>
</dbReference>
<dbReference type="InterPro" id="IPR045051">
    <property type="entry name" value="SBT"/>
</dbReference>
<sequence length="373" mass="39702">MSNERALIHNYKHGFSGFAALLSKHEANSIAQQPGVVSVFPNSILKLHTTRSWDFLKIQTQANTPSNSSSSSNIVIGVLDTGIWPKAQSFSDKGMDPIPPGWKGARYYLGGDESTPRDLYGGASYYGLAKGTSKGGSPQSRLAIYKVCSGGYCDDSTVLAAFDDAIADGVDVLSLSFGPDDPSSKPDLKTDSTAIGAFHAMERGIVVVCSARNSGRKPSTVSNDAPWILTVGATTIDRDLQSNVVLGNGKVIKGRSINFSPLSKSPDYPLVYCGSARDLDETRKGNPNSLDKKKVKGKIIVCVGSTEEEYGTDLKIATLQESGVIGFVYISDQEGADADNYGDFPKTIATTNMLPQSIIDAPFTPPLLMLPTG</sequence>
<comment type="subcellular location">
    <subcellularLocation>
        <location evidence="2">Secreted</location>
        <location evidence="2">Extracellular space</location>
        <location evidence="2">Apoplast</location>
    </subcellularLocation>
</comment>
<keyword evidence="9" id="KW-0645">Protease</keyword>
<dbReference type="PANTHER" id="PTHR10795">
    <property type="entry name" value="PROPROTEIN CONVERTASE SUBTILISIN/KEXIN"/>
    <property type="match status" value="1"/>
</dbReference>
<keyword evidence="9" id="KW-0378">Hydrolase</keyword>
<dbReference type="SUPFAM" id="SSF52743">
    <property type="entry name" value="Subtilisin-like"/>
    <property type="match status" value="1"/>
</dbReference>
<dbReference type="Pfam" id="PF05922">
    <property type="entry name" value="Inhibitor_I9"/>
    <property type="match status" value="1"/>
</dbReference>
<keyword evidence="4" id="KW-0052">Apoplast</keyword>
<reference evidence="10" key="3">
    <citation type="submission" date="2015-04" db="UniProtKB">
        <authorList>
            <consortium name="EnsemblPlants"/>
        </authorList>
    </citation>
    <scope>IDENTIFICATION</scope>
    <source>
        <strain evidence="10">cv. Jemalong A17</strain>
    </source>
</reference>
<accession>G7J5A9</accession>
<name>G7J5A9_MEDTR</name>